<dbReference type="Gene3D" id="3.40.50.720">
    <property type="entry name" value="NAD(P)-binding Rossmann-like Domain"/>
    <property type="match status" value="1"/>
</dbReference>
<evidence type="ECO:0000259" key="1">
    <source>
        <dbReference type="Pfam" id="PF01370"/>
    </source>
</evidence>
<reference evidence="2 3" key="1">
    <citation type="submission" date="2020-02" db="EMBL/GenBank/DDBJ databases">
        <authorList>
            <person name="Criscuolo A."/>
        </authorList>
    </citation>
    <scope>NUCLEOTIDE SEQUENCE [LARGE SCALE GENOMIC DNA]</scope>
    <source>
        <strain evidence="2">CECT7796</strain>
    </source>
</reference>
<comment type="caution">
    <text evidence="2">The sequence shown here is derived from an EMBL/GenBank/DDBJ whole genome shotgun (WGS) entry which is preliminary data.</text>
</comment>
<dbReference type="PANTHER" id="PTHR43245">
    <property type="entry name" value="BIFUNCTIONAL POLYMYXIN RESISTANCE PROTEIN ARNA"/>
    <property type="match status" value="1"/>
</dbReference>
<proteinExistence type="predicted"/>
<feature type="domain" description="NAD-dependent epimerase/dehydratase" evidence="1">
    <location>
        <begin position="4"/>
        <end position="207"/>
    </location>
</feature>
<dbReference type="InterPro" id="IPR050177">
    <property type="entry name" value="Lipid_A_modif_metabolic_enz"/>
</dbReference>
<organism evidence="2 3">
    <name type="scientific">Flavobacterium collinsii</name>
    <dbReference type="NCBI Taxonomy" id="1114861"/>
    <lineage>
        <taxon>Bacteria</taxon>
        <taxon>Pseudomonadati</taxon>
        <taxon>Bacteroidota</taxon>
        <taxon>Flavobacteriia</taxon>
        <taxon>Flavobacteriales</taxon>
        <taxon>Flavobacteriaceae</taxon>
        <taxon>Flavobacterium</taxon>
    </lineage>
</organism>
<accession>A0ABM8KPH8</accession>
<dbReference type="EMBL" id="CADCST010000148">
    <property type="protein sequence ID" value="CAA9202794.1"/>
    <property type="molecule type" value="Genomic_DNA"/>
</dbReference>
<gene>
    <name evidence="2" type="primary">gnu</name>
    <name evidence="2" type="ORF">FLACOL7796_04438</name>
</gene>
<dbReference type="GO" id="GO:0016853">
    <property type="term" value="F:isomerase activity"/>
    <property type="evidence" value="ECO:0007669"/>
    <property type="project" value="UniProtKB-KW"/>
</dbReference>
<keyword evidence="3" id="KW-1185">Reference proteome</keyword>
<evidence type="ECO:0000313" key="2">
    <source>
        <dbReference type="EMBL" id="CAA9202794.1"/>
    </source>
</evidence>
<dbReference type="InterPro" id="IPR036291">
    <property type="entry name" value="NAD(P)-bd_dom_sf"/>
</dbReference>
<dbReference type="PANTHER" id="PTHR43245:SF58">
    <property type="entry name" value="BLL5923 PROTEIN"/>
    <property type="match status" value="1"/>
</dbReference>
<dbReference type="InterPro" id="IPR001509">
    <property type="entry name" value="Epimerase_deHydtase"/>
</dbReference>
<dbReference type="SUPFAM" id="SSF51735">
    <property type="entry name" value="NAD(P)-binding Rossmann-fold domains"/>
    <property type="match status" value="1"/>
</dbReference>
<protein>
    <submittedName>
        <fullName evidence="2">N-acetyl-alpha-D-glucosaminyl-diphospho-ditrans, octacis-undecaprenol 4-epimerase</fullName>
        <ecNumber evidence="2">5.1.3.26</ecNumber>
    </submittedName>
</protein>
<keyword evidence="2" id="KW-0413">Isomerase</keyword>
<dbReference type="RefSeq" id="WP_173968233.1">
    <property type="nucleotide sequence ID" value="NZ_CADCST010000148.1"/>
</dbReference>
<dbReference type="Pfam" id="PF01370">
    <property type="entry name" value="Epimerase"/>
    <property type="match status" value="1"/>
</dbReference>
<name>A0ABM8KPH8_9FLAO</name>
<dbReference type="Proteomes" id="UP000474567">
    <property type="component" value="Unassembled WGS sequence"/>
</dbReference>
<dbReference type="EC" id="5.1.3.26" evidence="2"/>
<sequence>MLKITITGGTGFVGINLHDFLKDDYQVDLLSVRFKENQKITIHSDIVIHLAGKAHDLKKVSKPNEYYEANFELTKQLFDAFLKSEASVFIFMSTVKAVTDKVDGILTEDFIPNPITYYGKAKLKAEEYLLSKILPKGKRIYILRPCMIHGPKNKGNLNLLYKLVSKGLPWPLGAFENQRSFLSIDNLCFVIKELIDNDLVPTGVYNLSDDKALSTNELIKILEKSLGKQNLIWNINPSFIIMLAKIGDYTGLPLNSERLEKLTENYAVSNDKIVNSIGKSFPMSIEAGLIKTFRSFKE</sequence>
<evidence type="ECO:0000313" key="3">
    <source>
        <dbReference type="Proteomes" id="UP000474567"/>
    </source>
</evidence>